<dbReference type="RefSeq" id="WP_268902718.1">
    <property type="nucleotide sequence ID" value="NZ_JACIJG010000011.1"/>
</dbReference>
<proteinExistence type="predicted"/>
<evidence type="ECO:0000313" key="1">
    <source>
        <dbReference type="EMBL" id="MBB5703213.1"/>
    </source>
</evidence>
<dbReference type="EMBL" id="JACIJG010000011">
    <property type="protein sequence ID" value="MBB5703213.1"/>
    <property type="molecule type" value="Genomic_DNA"/>
</dbReference>
<organism evidence="1 2">
    <name type="scientific">Brucella daejeonensis</name>
    <dbReference type="NCBI Taxonomy" id="659015"/>
    <lineage>
        <taxon>Bacteria</taxon>
        <taxon>Pseudomonadati</taxon>
        <taxon>Pseudomonadota</taxon>
        <taxon>Alphaproteobacteria</taxon>
        <taxon>Hyphomicrobiales</taxon>
        <taxon>Brucellaceae</taxon>
        <taxon>Brucella/Ochrobactrum group</taxon>
        <taxon>Brucella</taxon>
    </lineage>
</organism>
<name>A0A7W9EM92_9HYPH</name>
<gene>
    <name evidence="1" type="ORF">FHS76_003109</name>
</gene>
<accession>A0A7W9EM92</accession>
<sequence>MEMIVPIAMIPSVRYQFARGGIVLALPAMLANITPKFEEQTP</sequence>
<dbReference type="Proteomes" id="UP000555546">
    <property type="component" value="Unassembled WGS sequence"/>
</dbReference>
<keyword evidence="2" id="KW-1185">Reference proteome</keyword>
<dbReference type="AlphaFoldDB" id="A0A7W9EM92"/>
<comment type="caution">
    <text evidence="1">The sequence shown here is derived from an EMBL/GenBank/DDBJ whole genome shotgun (WGS) entry which is preliminary data.</text>
</comment>
<protein>
    <submittedName>
        <fullName evidence="1">Uncharacterized protein</fullName>
    </submittedName>
</protein>
<reference evidence="1 2" key="1">
    <citation type="submission" date="2020-08" db="EMBL/GenBank/DDBJ databases">
        <title>Genomic Encyclopedia of Type Strains, Phase IV (KMG-IV): sequencing the most valuable type-strain genomes for metagenomic binning, comparative biology and taxonomic classification.</title>
        <authorList>
            <person name="Goeker M."/>
        </authorList>
    </citation>
    <scope>NUCLEOTIDE SEQUENCE [LARGE SCALE GENOMIC DNA]</scope>
    <source>
        <strain evidence="1 2">DSM 26944</strain>
    </source>
</reference>
<evidence type="ECO:0000313" key="2">
    <source>
        <dbReference type="Proteomes" id="UP000555546"/>
    </source>
</evidence>